<keyword evidence="2" id="KW-1185">Reference proteome</keyword>
<organism evidence="1 2">
    <name type="scientific">Massilia hydrophila</name>
    <dbReference type="NCBI Taxonomy" id="3044279"/>
    <lineage>
        <taxon>Bacteria</taxon>
        <taxon>Pseudomonadati</taxon>
        <taxon>Pseudomonadota</taxon>
        <taxon>Betaproteobacteria</taxon>
        <taxon>Burkholderiales</taxon>
        <taxon>Oxalobacteraceae</taxon>
        <taxon>Telluria group</taxon>
        <taxon>Massilia</taxon>
    </lineage>
</organism>
<proteinExistence type="predicted"/>
<comment type="caution">
    <text evidence="1">The sequence shown here is derived from an EMBL/GenBank/DDBJ whole genome shotgun (WGS) entry which is preliminary data.</text>
</comment>
<name>A0ABS7Y9C8_9BURK</name>
<dbReference type="RefSeq" id="WP_225238604.1">
    <property type="nucleotide sequence ID" value="NZ_JAHYBX010000003.1"/>
</dbReference>
<reference evidence="1 2" key="1">
    <citation type="submission" date="2021-07" db="EMBL/GenBank/DDBJ databases">
        <title>Characterization of Violacein-producing bacteria and related species.</title>
        <authorList>
            <person name="Wilson H.S."/>
            <person name="De Leon M.E."/>
        </authorList>
    </citation>
    <scope>NUCLEOTIDE SEQUENCE [LARGE SCALE GENOMIC DNA]</scope>
    <source>
        <strain evidence="1 2">HSC-2F05</strain>
    </source>
</reference>
<gene>
    <name evidence="1" type="ORF">LE190_10255</name>
</gene>
<evidence type="ECO:0000313" key="2">
    <source>
        <dbReference type="Proteomes" id="UP001198602"/>
    </source>
</evidence>
<accession>A0ABS7Y9C8</accession>
<protein>
    <submittedName>
        <fullName evidence="1">Uncharacterized protein</fullName>
    </submittedName>
</protein>
<evidence type="ECO:0000313" key="1">
    <source>
        <dbReference type="EMBL" id="MCA1856307.1"/>
    </source>
</evidence>
<sequence length="162" mass="18219">MKFRIETTSGGEVVFAGQSQADRPIYHGAAPETGIWKINLPKLEDYISGKLEHHSFGASIDAFIFGFEIAELEEWGRWFRETREYMSYRPKSKLFISVGQVEWKAVKELSAQAQLRAIGDALVAAVERVGIAKRRPRDFDHAGFARVLREALDACDVSEVTA</sequence>
<dbReference type="Proteomes" id="UP001198602">
    <property type="component" value="Unassembled WGS sequence"/>
</dbReference>
<dbReference type="EMBL" id="JAHYBX010000003">
    <property type="protein sequence ID" value="MCA1856307.1"/>
    <property type="molecule type" value="Genomic_DNA"/>
</dbReference>